<reference evidence="3" key="3">
    <citation type="submission" date="2015-06" db="UniProtKB">
        <authorList>
            <consortium name="EnsemblMetazoa"/>
        </authorList>
    </citation>
    <scope>IDENTIFICATION</scope>
</reference>
<feature type="region of interest" description="Disordered" evidence="1">
    <location>
        <begin position="109"/>
        <end position="161"/>
    </location>
</feature>
<proteinExistence type="predicted"/>
<protein>
    <submittedName>
        <fullName evidence="2 3">Uncharacterized protein</fullName>
    </submittedName>
</protein>
<dbReference type="AlphaFoldDB" id="T1FAR4"/>
<dbReference type="RefSeq" id="XP_009022216.1">
    <property type="nucleotide sequence ID" value="XM_009023968.1"/>
</dbReference>
<dbReference type="HOGENOM" id="CLU_1251867_0_0_1"/>
<evidence type="ECO:0000313" key="4">
    <source>
        <dbReference type="Proteomes" id="UP000015101"/>
    </source>
</evidence>
<name>T1FAR4_HELRO</name>
<dbReference type="EMBL" id="KB097070">
    <property type="protein sequence ID" value="ESN99879.1"/>
    <property type="molecule type" value="Genomic_DNA"/>
</dbReference>
<keyword evidence="4" id="KW-1185">Reference proteome</keyword>
<dbReference type="Proteomes" id="UP000015101">
    <property type="component" value="Unassembled WGS sequence"/>
</dbReference>
<accession>T1FAR4</accession>
<dbReference type="EnsemblMetazoa" id="HelroT176649">
    <property type="protein sequence ID" value="HelroP176649"/>
    <property type="gene ID" value="HelroG176649"/>
</dbReference>
<dbReference type="CTD" id="20205913"/>
<dbReference type="EMBL" id="AMQM01005784">
    <property type="status" value="NOT_ANNOTATED_CDS"/>
    <property type="molecule type" value="Genomic_DNA"/>
</dbReference>
<organism evidence="3 4">
    <name type="scientific">Helobdella robusta</name>
    <name type="common">Californian leech</name>
    <dbReference type="NCBI Taxonomy" id="6412"/>
    <lineage>
        <taxon>Eukaryota</taxon>
        <taxon>Metazoa</taxon>
        <taxon>Spiralia</taxon>
        <taxon>Lophotrochozoa</taxon>
        <taxon>Annelida</taxon>
        <taxon>Clitellata</taxon>
        <taxon>Hirudinea</taxon>
        <taxon>Rhynchobdellida</taxon>
        <taxon>Glossiphoniidae</taxon>
        <taxon>Helobdella</taxon>
    </lineage>
</organism>
<feature type="region of interest" description="Disordered" evidence="1">
    <location>
        <begin position="16"/>
        <end position="35"/>
    </location>
</feature>
<dbReference type="InParanoid" id="T1FAR4"/>
<evidence type="ECO:0000313" key="3">
    <source>
        <dbReference type="EnsemblMetazoa" id="HelroP176649"/>
    </source>
</evidence>
<dbReference type="KEGG" id="hro:HELRODRAFT_176649"/>
<reference evidence="4" key="1">
    <citation type="submission" date="2012-12" db="EMBL/GenBank/DDBJ databases">
        <authorList>
            <person name="Hellsten U."/>
            <person name="Grimwood J."/>
            <person name="Chapman J.A."/>
            <person name="Shapiro H."/>
            <person name="Aerts A."/>
            <person name="Otillar R.P."/>
            <person name="Terry A.Y."/>
            <person name="Boore J.L."/>
            <person name="Simakov O."/>
            <person name="Marletaz F."/>
            <person name="Cho S.-J."/>
            <person name="Edsinger-Gonzales E."/>
            <person name="Havlak P."/>
            <person name="Kuo D.-H."/>
            <person name="Larsson T."/>
            <person name="Lv J."/>
            <person name="Arendt D."/>
            <person name="Savage R."/>
            <person name="Osoegawa K."/>
            <person name="de Jong P."/>
            <person name="Lindberg D.R."/>
            <person name="Seaver E.C."/>
            <person name="Weisblat D.A."/>
            <person name="Putnam N.H."/>
            <person name="Grigoriev I.V."/>
            <person name="Rokhsar D.S."/>
        </authorList>
    </citation>
    <scope>NUCLEOTIDE SEQUENCE</scope>
</reference>
<evidence type="ECO:0000256" key="1">
    <source>
        <dbReference type="SAM" id="MobiDB-lite"/>
    </source>
</evidence>
<evidence type="ECO:0000313" key="2">
    <source>
        <dbReference type="EMBL" id="ESN99879.1"/>
    </source>
</evidence>
<feature type="compositionally biased region" description="Polar residues" evidence="1">
    <location>
        <begin position="22"/>
        <end position="34"/>
    </location>
</feature>
<gene>
    <name evidence="3" type="primary">20205913</name>
    <name evidence="2" type="ORF">HELRODRAFT_176649</name>
</gene>
<dbReference type="GeneID" id="20205913"/>
<reference evidence="2 4" key="2">
    <citation type="journal article" date="2013" name="Nature">
        <title>Insights into bilaterian evolution from three spiralian genomes.</title>
        <authorList>
            <person name="Simakov O."/>
            <person name="Marletaz F."/>
            <person name="Cho S.J."/>
            <person name="Edsinger-Gonzales E."/>
            <person name="Havlak P."/>
            <person name="Hellsten U."/>
            <person name="Kuo D.H."/>
            <person name="Larsson T."/>
            <person name="Lv J."/>
            <person name="Arendt D."/>
            <person name="Savage R."/>
            <person name="Osoegawa K."/>
            <person name="de Jong P."/>
            <person name="Grimwood J."/>
            <person name="Chapman J.A."/>
            <person name="Shapiro H."/>
            <person name="Aerts A."/>
            <person name="Otillar R.P."/>
            <person name="Terry A.Y."/>
            <person name="Boore J.L."/>
            <person name="Grigoriev I.V."/>
            <person name="Lindberg D.R."/>
            <person name="Seaver E.C."/>
            <person name="Weisblat D.A."/>
            <person name="Putnam N.H."/>
            <person name="Rokhsar D.S."/>
        </authorList>
    </citation>
    <scope>NUCLEOTIDE SEQUENCE</scope>
</reference>
<sequence length="221" mass="25276">MVMKEYEGVMKIANSPVEEKGPNNQTVSEMNTESVEVPLRTEPMQVDIPRHDTGPTQNAINDMMKMMTEQMAAMKGMMTNMMKDMGTMKTRICKIEEGDIRMVQKEGGDRALRPTPRAMGPKNKVDKRKKDEEDVDDLVVQEGHKKRITGSERGETSTQLTSSMFTQEEFNKQIEKDFDRHIDIMERYTSSLYDADGRGAGVELTQMERAYAESRSPIHYH</sequence>